<dbReference type="InterPro" id="IPR051203">
    <property type="entry name" value="Polysaccharide_Synthase-Rel"/>
</dbReference>
<dbReference type="GO" id="GO:0016829">
    <property type="term" value="F:lyase activity"/>
    <property type="evidence" value="ECO:0007669"/>
    <property type="project" value="UniProtKB-KW"/>
</dbReference>
<proteinExistence type="inferred from homology"/>
<protein>
    <submittedName>
        <fullName evidence="3">UDP-N-acetylglucosamine 4,6-dehydratase</fullName>
        <ecNumber evidence="3">4.2.1.-</ecNumber>
    </submittedName>
</protein>
<dbReference type="PANTHER" id="PTHR43318">
    <property type="entry name" value="UDP-N-ACETYLGLUCOSAMINE 4,6-DEHYDRATASE"/>
    <property type="match status" value="1"/>
</dbReference>
<evidence type="ECO:0000313" key="4">
    <source>
        <dbReference type="Proteomes" id="UP001295463"/>
    </source>
</evidence>
<accession>A0ABN8HLV3</accession>
<organism evidence="3 4">
    <name type="scientific">Trichlorobacter ammonificans</name>
    <dbReference type="NCBI Taxonomy" id="2916410"/>
    <lineage>
        <taxon>Bacteria</taxon>
        <taxon>Pseudomonadati</taxon>
        <taxon>Thermodesulfobacteriota</taxon>
        <taxon>Desulfuromonadia</taxon>
        <taxon>Geobacterales</taxon>
        <taxon>Geobacteraceae</taxon>
        <taxon>Trichlorobacter</taxon>
    </lineage>
</organism>
<comment type="similarity">
    <text evidence="1">Belongs to the polysaccharide synthase family.</text>
</comment>
<dbReference type="RefSeq" id="WP_305733098.1">
    <property type="nucleotide sequence ID" value="NZ_OW150024.1"/>
</dbReference>
<dbReference type="EC" id="4.2.1.-" evidence="3"/>
<evidence type="ECO:0000259" key="2">
    <source>
        <dbReference type="Pfam" id="PF02719"/>
    </source>
</evidence>
<name>A0ABN8HLV3_9BACT</name>
<reference evidence="3 4" key="1">
    <citation type="submission" date="2022-03" db="EMBL/GenBank/DDBJ databases">
        <authorList>
            <person name="Koch H."/>
        </authorList>
    </citation>
    <scope>NUCLEOTIDE SEQUENCE [LARGE SCALE GENOMIC DNA]</scope>
    <source>
        <strain evidence="3 4">G1</strain>
    </source>
</reference>
<dbReference type="InterPro" id="IPR003869">
    <property type="entry name" value="Polysac_CapD-like"/>
</dbReference>
<dbReference type="Pfam" id="PF02719">
    <property type="entry name" value="Polysacc_synt_2"/>
    <property type="match status" value="1"/>
</dbReference>
<gene>
    <name evidence="3" type="ORF">GEAMG1_2506</name>
</gene>
<dbReference type="InterPro" id="IPR036291">
    <property type="entry name" value="NAD(P)-bd_dom_sf"/>
</dbReference>
<dbReference type="EMBL" id="OW150024">
    <property type="protein sequence ID" value="CAH2032342.1"/>
    <property type="molecule type" value="Genomic_DNA"/>
</dbReference>
<dbReference type="Proteomes" id="UP001295463">
    <property type="component" value="Chromosome"/>
</dbReference>
<evidence type="ECO:0000256" key="1">
    <source>
        <dbReference type="ARBA" id="ARBA00007430"/>
    </source>
</evidence>
<feature type="domain" description="Polysaccharide biosynthesis protein CapD-like" evidence="2">
    <location>
        <begin position="47"/>
        <end position="352"/>
    </location>
</feature>
<keyword evidence="3" id="KW-0456">Lyase</keyword>
<sequence>MQVDCLKESLSIDRLSSLVTGREKAQFSSDFEAHRDVIATNITGKRILVIGGAGSIGSATIRELLPFSPATLHVVDQNENNLAELVRDLRSGEKLMSIPDFRTLPLDFGSPIMEAFLRNTEQYDVIMNFAAIKHVRSEKDVFSLLQMLDTNVVKQARFLRWLFETHSGARYFCVSTDKAANPVNLMGASKRSLEHVLFSGEVSPSSSLTVTSARFANVAFSDGSLLDSFIKRLQKHQPLAVPKNTKRYFISLKEAGQICLLASVRAPAKSILIPRFDPSTDLLDLELVAKAVLRQYGVEPQVCLDEEEARLNLSALLNKGQYPLLVTPLDTSGEKPYEEFVGDGETSVEVGMTNLLAVDYLAAPKGACTIFLNRVEAMLMKPDSAVGKQDIVRWLSELIPQLQHIETGKNLDQRM</sequence>
<dbReference type="Gene3D" id="3.40.50.720">
    <property type="entry name" value="NAD(P)-binding Rossmann-like Domain"/>
    <property type="match status" value="2"/>
</dbReference>
<evidence type="ECO:0000313" key="3">
    <source>
        <dbReference type="EMBL" id="CAH2032342.1"/>
    </source>
</evidence>
<dbReference type="PANTHER" id="PTHR43318:SF1">
    <property type="entry name" value="POLYSACCHARIDE BIOSYNTHESIS PROTEIN EPSC-RELATED"/>
    <property type="match status" value="1"/>
</dbReference>
<keyword evidence="4" id="KW-1185">Reference proteome</keyword>
<dbReference type="SUPFAM" id="SSF51735">
    <property type="entry name" value="NAD(P)-binding Rossmann-fold domains"/>
    <property type="match status" value="1"/>
</dbReference>